<dbReference type="EMBL" id="JAUSUG010000042">
    <property type="protein sequence ID" value="MDQ0258022.1"/>
    <property type="molecule type" value="Genomic_DNA"/>
</dbReference>
<evidence type="ECO:0000313" key="1">
    <source>
        <dbReference type="EMBL" id="MDQ0258022.1"/>
    </source>
</evidence>
<name>A0ABU0A3G1_9BACI</name>
<keyword evidence="2" id="KW-1185">Reference proteome</keyword>
<accession>A0ABU0A3G1</accession>
<sequence>MIMQRIVRNELQTKYEHVVSSPSSIFPLF</sequence>
<gene>
    <name evidence="1" type="ORF">J2S74_005485</name>
</gene>
<dbReference type="Proteomes" id="UP001230005">
    <property type="component" value="Unassembled WGS sequence"/>
</dbReference>
<comment type="caution">
    <text evidence="1">The sequence shown here is derived from an EMBL/GenBank/DDBJ whole genome shotgun (WGS) entry which is preliminary data.</text>
</comment>
<proteinExistence type="predicted"/>
<reference evidence="1 2" key="1">
    <citation type="submission" date="2023-07" db="EMBL/GenBank/DDBJ databases">
        <title>Genomic Encyclopedia of Type Strains, Phase IV (KMG-IV): sequencing the most valuable type-strain genomes for metagenomic binning, comparative biology and taxonomic classification.</title>
        <authorList>
            <person name="Goeker M."/>
        </authorList>
    </citation>
    <scope>NUCLEOTIDE SEQUENCE [LARGE SCALE GENOMIC DNA]</scope>
    <source>
        <strain evidence="1 2">DSM 9768</strain>
    </source>
</reference>
<organism evidence="1 2">
    <name type="scientific">Evansella vedderi</name>
    <dbReference type="NCBI Taxonomy" id="38282"/>
    <lineage>
        <taxon>Bacteria</taxon>
        <taxon>Bacillati</taxon>
        <taxon>Bacillota</taxon>
        <taxon>Bacilli</taxon>
        <taxon>Bacillales</taxon>
        <taxon>Bacillaceae</taxon>
        <taxon>Evansella</taxon>
    </lineage>
</organism>
<evidence type="ECO:0000313" key="2">
    <source>
        <dbReference type="Proteomes" id="UP001230005"/>
    </source>
</evidence>
<protein>
    <submittedName>
        <fullName evidence="1">Uncharacterized protein</fullName>
    </submittedName>
</protein>